<organism evidence="1 2">
    <name type="scientific">Panagrolaimus sp. ES5</name>
    <dbReference type="NCBI Taxonomy" id="591445"/>
    <lineage>
        <taxon>Eukaryota</taxon>
        <taxon>Metazoa</taxon>
        <taxon>Ecdysozoa</taxon>
        <taxon>Nematoda</taxon>
        <taxon>Chromadorea</taxon>
        <taxon>Rhabditida</taxon>
        <taxon>Tylenchina</taxon>
        <taxon>Panagrolaimomorpha</taxon>
        <taxon>Panagrolaimoidea</taxon>
        <taxon>Panagrolaimidae</taxon>
        <taxon>Panagrolaimus</taxon>
    </lineage>
</organism>
<protein>
    <submittedName>
        <fullName evidence="2">BTB domain-containing protein</fullName>
    </submittedName>
</protein>
<evidence type="ECO:0000313" key="2">
    <source>
        <dbReference type="WBParaSite" id="ES5_v2.g390.t1"/>
    </source>
</evidence>
<dbReference type="WBParaSite" id="ES5_v2.g390.t1">
    <property type="protein sequence ID" value="ES5_v2.g390.t1"/>
    <property type="gene ID" value="ES5_v2.g390"/>
</dbReference>
<name>A0AC34GN30_9BILA</name>
<reference evidence="2" key="1">
    <citation type="submission" date="2022-11" db="UniProtKB">
        <authorList>
            <consortium name="WormBaseParasite"/>
        </authorList>
    </citation>
    <scope>IDENTIFICATION</scope>
</reference>
<proteinExistence type="predicted"/>
<evidence type="ECO:0000313" key="1">
    <source>
        <dbReference type="Proteomes" id="UP000887579"/>
    </source>
</evidence>
<sequence length="136" mass="15670">MFDSGMKEARENKVKIAGFPYEVVEEAVRFCYDRDHLFAFDILSDDDKMLLLKFSDVYDMASLKTYIESEIEYTVTPDNVCRLANASIKFNAEKLHSRCINYLVKCIKDSTPVANFDILNAILKTELLNKVVCHKI</sequence>
<dbReference type="Proteomes" id="UP000887579">
    <property type="component" value="Unplaced"/>
</dbReference>
<accession>A0AC34GN30</accession>